<dbReference type="AlphaFoldDB" id="J4HVH7"/>
<evidence type="ECO:0000313" key="3">
    <source>
        <dbReference type="Proteomes" id="UP000006352"/>
    </source>
</evidence>
<keyword evidence="3" id="KW-1185">Reference proteome</keyword>
<dbReference type="InterPro" id="IPR051038">
    <property type="entry name" value="RMT2/GAMT_Mtase"/>
</dbReference>
<dbReference type="GO" id="GO:0005634">
    <property type="term" value="C:nucleus"/>
    <property type="evidence" value="ECO:0007669"/>
    <property type="project" value="TreeGrafter"/>
</dbReference>
<dbReference type="SUPFAM" id="SSF48403">
    <property type="entry name" value="Ankyrin repeat"/>
    <property type="match status" value="1"/>
</dbReference>
<dbReference type="Gene3D" id="3.40.50.150">
    <property type="entry name" value="Vaccinia Virus protein VP39"/>
    <property type="match status" value="1"/>
</dbReference>
<dbReference type="InterPro" id="IPR029063">
    <property type="entry name" value="SAM-dependent_MTases_sf"/>
</dbReference>
<dbReference type="HOGENOM" id="CLU_033831_1_2_1"/>
<dbReference type="InParanoid" id="J4HVH7"/>
<keyword evidence="1" id="KW-0040">ANK repeat</keyword>
<proteinExistence type="predicted"/>
<dbReference type="Pfam" id="PF12796">
    <property type="entry name" value="Ank_2"/>
    <property type="match status" value="1"/>
</dbReference>
<dbReference type="InterPro" id="IPR002110">
    <property type="entry name" value="Ankyrin_rpt"/>
</dbReference>
<dbReference type="PROSITE" id="PS50088">
    <property type="entry name" value="ANK_REPEAT"/>
    <property type="match status" value="1"/>
</dbReference>
<dbReference type="CDD" id="cd02440">
    <property type="entry name" value="AdoMet_MTases"/>
    <property type="match status" value="1"/>
</dbReference>
<dbReference type="InterPro" id="IPR036770">
    <property type="entry name" value="Ankyrin_rpt-contain_sf"/>
</dbReference>
<dbReference type="STRING" id="599839.J4HVH7"/>
<dbReference type="GO" id="GO:0005737">
    <property type="term" value="C:cytoplasm"/>
    <property type="evidence" value="ECO:0007669"/>
    <property type="project" value="TreeGrafter"/>
</dbReference>
<dbReference type="PANTHER" id="PTHR32379:SF1">
    <property type="entry name" value="GUANIDINOACETATE N-METHYLTRANSFERASE"/>
    <property type="match status" value="1"/>
</dbReference>
<feature type="repeat" description="ANK" evidence="1">
    <location>
        <begin position="69"/>
        <end position="101"/>
    </location>
</feature>
<sequence>MLYIDVLVGLTPCAVPQSNLQYARDEDGNERVVNTPNTQLLRYVYGPLDAIDRLVFVQRADVTFREPFSGHTALHVAARVGSEQHALRLLEYGAPWNQIDNEDLTPGEVALNEGHEECYKVIYNFAIELEYRIWFNPALSYDSNPYLKGSLSNLSLRVSNEQYLKSSVTFRNPQSEIPDEVAMIYDDTGVMMEWERPLMKESARILCENMGKGKAILNIGFGLGIIDSYFQSYEPANHTIIEGHPQCLEYMRINGWYDKPNVRILEGSWRDFIGSRARKDIKWPTNGAGEKMEGLGTFDVIYFDTFNESYGGHLGFLQCLRGLVSGPSARFSFFHGHNHAWKMGYEVYTEVATMHANDFGFSTTWTEFGIDADTVWTEIKDGQIRRATRGEKQTLYNIPLSVLAPTVPKRVVNPVFAQ</sequence>
<accession>J4HVH7</accession>
<name>J4HVH7_9APHY</name>
<dbReference type="PROSITE" id="PS50297">
    <property type="entry name" value="ANK_REP_REGION"/>
    <property type="match status" value="1"/>
</dbReference>
<protein>
    <submittedName>
        <fullName evidence="2">Uncharacterized protein</fullName>
    </submittedName>
</protein>
<organism evidence="2 3">
    <name type="scientific">Fibroporia radiculosa</name>
    <dbReference type="NCBI Taxonomy" id="599839"/>
    <lineage>
        <taxon>Eukaryota</taxon>
        <taxon>Fungi</taxon>
        <taxon>Dikarya</taxon>
        <taxon>Basidiomycota</taxon>
        <taxon>Agaricomycotina</taxon>
        <taxon>Agaricomycetes</taxon>
        <taxon>Polyporales</taxon>
        <taxon>Fibroporiaceae</taxon>
        <taxon>Fibroporia</taxon>
    </lineage>
</organism>
<dbReference type="EMBL" id="HE797002">
    <property type="protein sequence ID" value="CCM00747.1"/>
    <property type="molecule type" value="Genomic_DNA"/>
</dbReference>
<gene>
    <name evidence="2" type="ORF">FIBRA_02787</name>
</gene>
<reference evidence="2 3" key="1">
    <citation type="journal article" date="2012" name="Appl. Environ. Microbiol.">
        <title>Short-read sequencing for genomic analysis of the brown rot fungus Fibroporia radiculosa.</title>
        <authorList>
            <person name="Tang J.D."/>
            <person name="Perkins A.D."/>
            <person name="Sonstegard T.S."/>
            <person name="Schroeder S.G."/>
            <person name="Burgess S.C."/>
            <person name="Diehl S.V."/>
        </authorList>
    </citation>
    <scope>NUCLEOTIDE SEQUENCE [LARGE SCALE GENOMIC DNA]</scope>
    <source>
        <strain evidence="2 3">TFFH 294</strain>
    </source>
</reference>
<dbReference type="PANTHER" id="PTHR32379">
    <property type="entry name" value="GUANIDINOACETATE N-METHYLTRANSFERASE"/>
    <property type="match status" value="1"/>
</dbReference>
<dbReference type="GO" id="GO:0019702">
    <property type="term" value="F:protein arginine N5-methyltransferase activity"/>
    <property type="evidence" value="ECO:0007669"/>
    <property type="project" value="TreeGrafter"/>
</dbReference>
<dbReference type="OrthoDB" id="19014at2759"/>
<dbReference type="Gene3D" id="1.25.40.20">
    <property type="entry name" value="Ankyrin repeat-containing domain"/>
    <property type="match status" value="1"/>
</dbReference>
<evidence type="ECO:0000313" key="2">
    <source>
        <dbReference type="EMBL" id="CCM00747.1"/>
    </source>
</evidence>
<dbReference type="RefSeq" id="XP_012180030.1">
    <property type="nucleotide sequence ID" value="XM_012324640.1"/>
</dbReference>
<evidence type="ECO:0000256" key="1">
    <source>
        <dbReference type="PROSITE-ProRule" id="PRU00023"/>
    </source>
</evidence>
<dbReference type="SUPFAM" id="SSF53335">
    <property type="entry name" value="S-adenosyl-L-methionine-dependent methyltransferases"/>
    <property type="match status" value="1"/>
</dbReference>
<dbReference type="GeneID" id="24095658"/>
<dbReference type="Proteomes" id="UP000006352">
    <property type="component" value="Unassembled WGS sequence"/>
</dbReference>